<sequence length="132" mass="15156">MANKMYLSVILVLVIVQNSNEFRFMRRIQAIGTPYYKIMMSLGVCKAFYKVSRVEIKLVINNTSSFAYSEAGVGFPEFSATLFLPTHLNYVIYTVTIFTCNKEKPAIETRETTTDINPVNLYMPFILRDNNT</sequence>
<accession>A0A9N8KV45</accession>
<reference evidence="2" key="1">
    <citation type="submission" date="2021-12" db="EMBL/GenBank/DDBJ databases">
        <authorList>
            <person name="King R."/>
        </authorList>
    </citation>
    <scope>NUCLEOTIDE SEQUENCE</scope>
</reference>
<gene>
    <name evidence="2" type="ORF">CINC_LOCUS6305</name>
</gene>
<keyword evidence="3" id="KW-1185">Reference proteome</keyword>
<dbReference type="OrthoDB" id="7482693at2759"/>
<evidence type="ECO:0000313" key="3">
    <source>
        <dbReference type="Proteomes" id="UP001154114"/>
    </source>
</evidence>
<proteinExistence type="predicted"/>
<protein>
    <submittedName>
        <fullName evidence="2">Uncharacterized protein</fullName>
    </submittedName>
</protein>
<feature type="chain" id="PRO_5040435055" evidence="1">
    <location>
        <begin position="22"/>
        <end position="132"/>
    </location>
</feature>
<keyword evidence="1" id="KW-0732">Signal</keyword>
<feature type="signal peptide" evidence="1">
    <location>
        <begin position="1"/>
        <end position="21"/>
    </location>
</feature>
<dbReference type="EMBL" id="LR824023">
    <property type="protein sequence ID" value="CAD0203994.1"/>
    <property type="molecule type" value="Genomic_DNA"/>
</dbReference>
<evidence type="ECO:0000256" key="1">
    <source>
        <dbReference type="SAM" id="SignalP"/>
    </source>
</evidence>
<evidence type="ECO:0000313" key="2">
    <source>
        <dbReference type="EMBL" id="CAD0203994.1"/>
    </source>
</evidence>
<dbReference type="Proteomes" id="UP001154114">
    <property type="component" value="Chromosome 20"/>
</dbReference>
<organism evidence="2 3">
    <name type="scientific">Chrysodeixis includens</name>
    <name type="common">Soybean looper</name>
    <name type="synonym">Pseudoplusia includens</name>
    <dbReference type="NCBI Taxonomy" id="689277"/>
    <lineage>
        <taxon>Eukaryota</taxon>
        <taxon>Metazoa</taxon>
        <taxon>Ecdysozoa</taxon>
        <taxon>Arthropoda</taxon>
        <taxon>Hexapoda</taxon>
        <taxon>Insecta</taxon>
        <taxon>Pterygota</taxon>
        <taxon>Neoptera</taxon>
        <taxon>Endopterygota</taxon>
        <taxon>Lepidoptera</taxon>
        <taxon>Glossata</taxon>
        <taxon>Ditrysia</taxon>
        <taxon>Noctuoidea</taxon>
        <taxon>Noctuidae</taxon>
        <taxon>Plusiinae</taxon>
        <taxon>Chrysodeixis</taxon>
    </lineage>
</organism>
<dbReference type="AlphaFoldDB" id="A0A9N8KV45"/>
<name>A0A9N8KV45_CHRIL</name>